<reference evidence="1 2" key="1">
    <citation type="submission" date="2023-12" db="EMBL/GenBank/DDBJ databases">
        <title>Description of new species of Mycobacterium terrae complex isolated from sewage at the Sao Paulo Zoological Park Foundation in Brazil.</title>
        <authorList>
            <person name="Romagnoli C.L."/>
            <person name="Conceicao E.C."/>
            <person name="Machado E."/>
            <person name="Barreto L.B.P.F."/>
            <person name="Sharma A."/>
            <person name="Silva N.M."/>
            <person name="Marques L.E."/>
            <person name="Juliana M.A."/>
            <person name="Lourenco M.C.S."/>
            <person name="Digiampietri L.A."/>
            <person name="Suffys P.N."/>
            <person name="Viana-Niero C."/>
        </authorList>
    </citation>
    <scope>NUCLEOTIDE SEQUENCE [LARGE SCALE GENOMIC DNA]</scope>
    <source>
        <strain evidence="1 2">MYC340</strain>
    </source>
</reference>
<dbReference type="RefSeq" id="WP_224976131.1">
    <property type="nucleotide sequence ID" value="NZ_JAYJJU010000032.1"/>
</dbReference>
<organism evidence="1 2">
    <name type="scientific">[Mycobacterium] nativiensis</name>
    <dbReference type="NCBI Taxonomy" id="2855503"/>
    <lineage>
        <taxon>Bacteria</taxon>
        <taxon>Bacillati</taxon>
        <taxon>Actinomycetota</taxon>
        <taxon>Actinomycetes</taxon>
        <taxon>Mycobacteriales</taxon>
        <taxon>Mycobacteriaceae</taxon>
        <taxon>Mycolicibacter</taxon>
    </lineage>
</organism>
<evidence type="ECO:0000313" key="2">
    <source>
        <dbReference type="Proteomes" id="UP001298593"/>
    </source>
</evidence>
<gene>
    <name evidence="1" type="ORF">KV113_23000</name>
</gene>
<accession>A0ABU5Y2F3</accession>
<name>A0ABU5Y2F3_9MYCO</name>
<proteinExistence type="predicted"/>
<keyword evidence="2" id="KW-1185">Reference proteome</keyword>
<evidence type="ECO:0008006" key="3">
    <source>
        <dbReference type="Google" id="ProtNLM"/>
    </source>
</evidence>
<evidence type="ECO:0000313" key="1">
    <source>
        <dbReference type="EMBL" id="MEB3034414.1"/>
    </source>
</evidence>
<dbReference type="EMBL" id="JAYJJU010000032">
    <property type="protein sequence ID" value="MEB3034414.1"/>
    <property type="molecule type" value="Genomic_DNA"/>
</dbReference>
<comment type="caution">
    <text evidence="1">The sequence shown here is derived from an EMBL/GenBank/DDBJ whole genome shotgun (WGS) entry which is preliminary data.</text>
</comment>
<sequence>MQSVLGLTGVDRASGPSRVMPLLLAGIALAGTGPAVVTPTGSTGAVVEHLAVRLTSGLDDVAADYQAVYTTATANLQQLVSDAQAANSALTQELTSTFSGYSDAISNALSGAETGLQNSLNGGWYGGDDGYVFGLFGGTVTNPNTGISETGSTLQEISAALQQGDAFKAYAYFDEWSLETLDHTIKSLLNPIFSVTSHGVTTPSVIAEQLQTFTNVYEQFFNYSNLKALSDALMAPQIGASFGFTSDLGAISTDLSSGNFDQAMIDFLKMPADTLNDLLNGYVQVNPYNGDDTPFTGLLNDGSLLQDLLVTWPQMLATALAA</sequence>
<protein>
    <recommendedName>
        <fullName evidence="3">PE domain-containing protein</fullName>
    </recommendedName>
</protein>
<dbReference type="Proteomes" id="UP001298593">
    <property type="component" value="Unassembled WGS sequence"/>
</dbReference>